<gene>
    <name evidence="2" type="ORF">BFJ69_g15910</name>
</gene>
<evidence type="ECO:0000313" key="2">
    <source>
        <dbReference type="EMBL" id="RKK65874.1"/>
    </source>
</evidence>
<evidence type="ECO:0000256" key="1">
    <source>
        <dbReference type="SAM" id="MobiDB-lite"/>
    </source>
</evidence>
<comment type="caution">
    <text evidence="2">The sequence shown here is derived from an EMBL/GenBank/DDBJ whole genome shotgun (WGS) entry which is preliminary data.</text>
</comment>
<dbReference type="Proteomes" id="UP000285084">
    <property type="component" value="Unassembled WGS sequence"/>
</dbReference>
<feature type="region of interest" description="Disordered" evidence="1">
    <location>
        <begin position="25"/>
        <end position="45"/>
    </location>
</feature>
<organism evidence="2 3">
    <name type="scientific">Fusarium oxysporum</name>
    <name type="common">Fusarium vascular wilt</name>
    <dbReference type="NCBI Taxonomy" id="5507"/>
    <lineage>
        <taxon>Eukaryota</taxon>
        <taxon>Fungi</taxon>
        <taxon>Dikarya</taxon>
        <taxon>Ascomycota</taxon>
        <taxon>Pezizomycotina</taxon>
        <taxon>Sordariomycetes</taxon>
        <taxon>Hypocreomycetidae</taxon>
        <taxon>Hypocreales</taxon>
        <taxon>Nectriaceae</taxon>
        <taxon>Fusarium</taxon>
        <taxon>Fusarium oxysporum species complex</taxon>
    </lineage>
</organism>
<dbReference type="AlphaFoldDB" id="A0A420MMR1"/>
<proteinExistence type="predicted"/>
<sequence length="45" mass="4830">MALNVKQQNAANVVWAAEAAEVGRTGKIEGAEPEMSQAREAEMSR</sequence>
<name>A0A420MMR1_FUSOX</name>
<reference evidence="2 3" key="1">
    <citation type="journal article" date="2018" name="Sci. Rep.">
        <title>Characterisation of pathogen-specific regions and novel effector candidates in Fusarium oxysporum f. sp. cepae.</title>
        <authorList>
            <person name="Armitage A.D."/>
            <person name="Taylor A."/>
            <person name="Sobczyk M.K."/>
            <person name="Baxter L."/>
            <person name="Greenfield B.P."/>
            <person name="Bates H.J."/>
            <person name="Wilson F."/>
            <person name="Jackson A.C."/>
            <person name="Ott S."/>
            <person name="Harrison R.J."/>
            <person name="Clarkson J.P."/>
        </authorList>
    </citation>
    <scope>NUCLEOTIDE SEQUENCE [LARGE SCALE GENOMIC DNA]</scope>
    <source>
        <strain evidence="2 3">Fo_A13</strain>
    </source>
</reference>
<dbReference type="EMBL" id="MRCX01000353">
    <property type="protein sequence ID" value="RKK65874.1"/>
    <property type="molecule type" value="Genomic_DNA"/>
</dbReference>
<protein>
    <submittedName>
        <fullName evidence="2">Uncharacterized protein</fullName>
    </submittedName>
</protein>
<evidence type="ECO:0000313" key="3">
    <source>
        <dbReference type="Proteomes" id="UP000285084"/>
    </source>
</evidence>
<accession>A0A420MMR1</accession>